<evidence type="ECO:0000313" key="5">
    <source>
        <dbReference type="EMBL" id="ADD08109.1"/>
    </source>
</evidence>
<comment type="catalytic activity">
    <reaction evidence="3">
        <text>2 oxidized [2Fe-2S]-[ferredoxin] + pyruvate + CoA = 2 reduced [2Fe-2S]-[ferredoxin] + acetyl-CoA + CO2 + H(+)</text>
        <dbReference type="Rhea" id="RHEA:12765"/>
        <dbReference type="Rhea" id="RHEA-COMP:10000"/>
        <dbReference type="Rhea" id="RHEA-COMP:10001"/>
        <dbReference type="ChEBI" id="CHEBI:15361"/>
        <dbReference type="ChEBI" id="CHEBI:15378"/>
        <dbReference type="ChEBI" id="CHEBI:16526"/>
        <dbReference type="ChEBI" id="CHEBI:33737"/>
        <dbReference type="ChEBI" id="CHEBI:33738"/>
        <dbReference type="ChEBI" id="CHEBI:57287"/>
        <dbReference type="ChEBI" id="CHEBI:57288"/>
        <dbReference type="EC" id="1.2.7.1"/>
    </reaction>
</comment>
<dbReference type="InterPro" id="IPR002869">
    <property type="entry name" value="Pyrv_flavodox_OxRed_cen"/>
</dbReference>
<gene>
    <name evidence="5" type="ordered locus">Aboo_0298</name>
</gene>
<sequence>MIEIRFHGRGGQGSVIASKILAKAFFMEGKYVSAFPYYGVERRGAPVTAFTRVDEKPIRAKYQIYEPDYVIVLDPSLLTAVDVLHGLKRNGWILVNTAKKPVELRSTLNFPHIATVDATTIALKHHLGSQAAPIVNTAILGAFSKLSEMVKIETVMDAIRQMAPVKQEENAQAAKDAYESVIVGGD</sequence>
<keyword evidence="2 5" id="KW-0560">Oxidoreductase</keyword>
<proteinExistence type="predicted"/>
<dbReference type="InterPro" id="IPR011894">
    <property type="entry name" value="PorC_KorC"/>
</dbReference>
<evidence type="ECO:0000256" key="1">
    <source>
        <dbReference type="ARBA" id="ARBA00012822"/>
    </source>
</evidence>
<name>B5IDN7_ACIB4</name>
<evidence type="ECO:0000256" key="2">
    <source>
        <dbReference type="ARBA" id="ARBA00023002"/>
    </source>
</evidence>
<dbReference type="Proteomes" id="UP000001400">
    <property type="component" value="Chromosome"/>
</dbReference>
<dbReference type="HOGENOM" id="CLU_087284_2_0_2"/>
<dbReference type="eggNOG" id="arCOG01603">
    <property type="taxonomic scope" value="Archaea"/>
</dbReference>
<dbReference type="STRING" id="439481.Aboo_0298"/>
<dbReference type="AlphaFoldDB" id="B5IDN7"/>
<dbReference type="EMBL" id="CP001941">
    <property type="protein sequence ID" value="ADD08109.1"/>
    <property type="molecule type" value="Genomic_DNA"/>
</dbReference>
<organism evidence="5 6">
    <name type="scientific">Aciduliprofundum boonei (strain DSM 19572 / T469)</name>
    <dbReference type="NCBI Taxonomy" id="439481"/>
    <lineage>
        <taxon>Archaea</taxon>
        <taxon>Methanobacteriati</taxon>
        <taxon>Thermoplasmatota</taxon>
        <taxon>DHVE2 group</taxon>
        <taxon>Candidatus Aciduliprofundum</taxon>
    </lineage>
</organism>
<dbReference type="InterPro" id="IPR019752">
    <property type="entry name" value="Pyrv/ketoisovalerate_OxRed_cat"/>
</dbReference>
<dbReference type="Gene3D" id="3.40.920.10">
    <property type="entry name" value="Pyruvate-ferredoxin oxidoreductase, PFOR, domain III"/>
    <property type="match status" value="1"/>
</dbReference>
<dbReference type="PANTHER" id="PTHR43366">
    <property type="entry name" value="PYRUVATE SYNTHASE SUBUNIT PORC"/>
    <property type="match status" value="1"/>
</dbReference>
<dbReference type="OrthoDB" id="372091at2157"/>
<dbReference type="GO" id="GO:0019164">
    <property type="term" value="F:pyruvate synthase activity"/>
    <property type="evidence" value="ECO:0007669"/>
    <property type="project" value="UniProtKB-EC"/>
</dbReference>
<evidence type="ECO:0000313" key="6">
    <source>
        <dbReference type="Proteomes" id="UP000001400"/>
    </source>
</evidence>
<dbReference type="KEGG" id="abi:Aboo_0298"/>
<keyword evidence="5" id="KW-0670">Pyruvate</keyword>
<dbReference type="SUPFAM" id="SSF53323">
    <property type="entry name" value="Pyruvate-ferredoxin oxidoreductase, PFOR, domain III"/>
    <property type="match status" value="1"/>
</dbReference>
<protein>
    <recommendedName>
        <fullName evidence="1">pyruvate synthase</fullName>
        <ecNumber evidence="1">1.2.7.1</ecNumber>
    </recommendedName>
</protein>
<dbReference type="PANTHER" id="PTHR43366:SF1">
    <property type="entry name" value="PYRUVATE SYNTHASE SUBUNIT PORC"/>
    <property type="match status" value="1"/>
</dbReference>
<feature type="domain" description="Pyruvate/ketoisovalerate oxidoreductase catalytic" evidence="4">
    <location>
        <begin position="10"/>
        <end position="179"/>
    </location>
</feature>
<dbReference type="NCBIfam" id="TIGR02175">
    <property type="entry name" value="PorC_KorC"/>
    <property type="match status" value="1"/>
</dbReference>
<dbReference type="GeneID" id="8827240"/>
<dbReference type="InterPro" id="IPR051626">
    <property type="entry name" value="Oxidoreductase_gamma_subunit"/>
</dbReference>
<dbReference type="EC" id="1.2.7.1" evidence="1"/>
<evidence type="ECO:0000259" key="4">
    <source>
        <dbReference type="Pfam" id="PF01558"/>
    </source>
</evidence>
<keyword evidence="6" id="KW-1185">Reference proteome</keyword>
<dbReference type="RefSeq" id="WP_008084430.1">
    <property type="nucleotide sequence ID" value="NC_013926.1"/>
</dbReference>
<dbReference type="Pfam" id="PF01558">
    <property type="entry name" value="POR"/>
    <property type="match status" value="1"/>
</dbReference>
<reference evidence="5" key="1">
    <citation type="submission" date="2010-02" db="EMBL/GenBank/DDBJ databases">
        <title>Complete sequence of Aciduliprofundum boonei T469.</title>
        <authorList>
            <consortium name="US DOE Joint Genome Institute"/>
            <person name="Lucas S."/>
            <person name="Copeland A."/>
            <person name="Lapidus A."/>
            <person name="Cheng J.-F."/>
            <person name="Bruce D."/>
            <person name="Goodwin L."/>
            <person name="Pitluck S."/>
            <person name="Saunders E."/>
            <person name="Detter J.C."/>
            <person name="Han C."/>
            <person name="Tapia R."/>
            <person name="Land M."/>
            <person name="Hauser L."/>
            <person name="Kyrpides N."/>
            <person name="Mikhailova N."/>
            <person name="Flores G."/>
            <person name="Reysenbach A.-L."/>
            <person name="Woyke T."/>
        </authorList>
    </citation>
    <scope>NUCLEOTIDE SEQUENCE</scope>
    <source>
        <strain evidence="5">T469</strain>
    </source>
</reference>
<accession>B5IDN7</accession>
<evidence type="ECO:0000256" key="3">
    <source>
        <dbReference type="ARBA" id="ARBA00049357"/>
    </source>
</evidence>